<feature type="domain" description="Secretion system C-terminal sorting" evidence="5">
    <location>
        <begin position="427"/>
        <end position="494"/>
    </location>
</feature>
<dbReference type="InterPro" id="IPR052574">
    <property type="entry name" value="CDIRP"/>
</dbReference>
<dbReference type="PANTHER" id="PTHR47566">
    <property type="match status" value="1"/>
</dbReference>
<dbReference type="AlphaFoldDB" id="A0A1B9E3W7"/>
<evidence type="ECO:0000256" key="1">
    <source>
        <dbReference type="ARBA" id="ARBA00022614"/>
    </source>
</evidence>
<keyword evidence="7" id="KW-1185">Reference proteome</keyword>
<feature type="signal peptide" evidence="4">
    <location>
        <begin position="1"/>
        <end position="38"/>
    </location>
</feature>
<dbReference type="STRING" id="1763534.GCA_001831475_01015"/>
<dbReference type="InterPro" id="IPR001611">
    <property type="entry name" value="Leu-rich_rpt"/>
</dbReference>
<keyword evidence="1" id="KW-0433">Leucine-rich repeat</keyword>
<evidence type="ECO:0000313" key="7">
    <source>
        <dbReference type="Proteomes" id="UP000093510"/>
    </source>
</evidence>
<accession>A0A1B9E3W7</accession>
<name>A0A1B9E3W7_9FLAO</name>
<evidence type="ECO:0000256" key="4">
    <source>
        <dbReference type="SAM" id="SignalP"/>
    </source>
</evidence>
<evidence type="ECO:0000259" key="5">
    <source>
        <dbReference type="Pfam" id="PF18962"/>
    </source>
</evidence>
<evidence type="ECO:0000256" key="2">
    <source>
        <dbReference type="ARBA" id="ARBA00022729"/>
    </source>
</evidence>
<feature type="chain" id="PRO_5008625264" description="Secretion system C-terminal sorting domain-containing protein" evidence="4">
    <location>
        <begin position="39"/>
        <end position="496"/>
    </location>
</feature>
<keyword evidence="3" id="KW-0677">Repeat</keyword>
<gene>
    <name evidence="6" type="ORF">LPBF_06770</name>
</gene>
<reference evidence="6 7" key="1">
    <citation type="submission" date="2016-03" db="EMBL/GenBank/DDBJ databases">
        <authorList>
            <person name="Ploux O."/>
        </authorList>
    </citation>
    <scope>NUCLEOTIDE SEQUENCE [LARGE SCALE GENOMIC DNA]</scope>
    <source>
        <strain evidence="6 7">LPB0076</strain>
    </source>
</reference>
<evidence type="ECO:0000313" key="6">
    <source>
        <dbReference type="EMBL" id="OCB76629.1"/>
    </source>
</evidence>
<dbReference type="NCBIfam" id="TIGR04183">
    <property type="entry name" value="Por_Secre_tail"/>
    <property type="match status" value="1"/>
</dbReference>
<keyword evidence="2 4" id="KW-0732">Signal</keyword>
<dbReference type="PANTHER" id="PTHR47566:SF1">
    <property type="entry name" value="PROTEIN NUD1"/>
    <property type="match status" value="1"/>
</dbReference>
<evidence type="ECO:0000256" key="3">
    <source>
        <dbReference type="ARBA" id="ARBA00022737"/>
    </source>
</evidence>
<dbReference type="PROSITE" id="PS51450">
    <property type="entry name" value="LRR"/>
    <property type="match status" value="1"/>
</dbReference>
<dbReference type="Proteomes" id="UP000093510">
    <property type="component" value="Unassembled WGS sequence"/>
</dbReference>
<dbReference type="SUPFAM" id="SSF52058">
    <property type="entry name" value="L domain-like"/>
    <property type="match status" value="1"/>
</dbReference>
<dbReference type="GO" id="GO:0035591">
    <property type="term" value="F:signaling adaptor activity"/>
    <property type="evidence" value="ECO:0007669"/>
    <property type="project" value="TreeGrafter"/>
</dbReference>
<dbReference type="EMBL" id="LVEP01000022">
    <property type="protein sequence ID" value="OCB76629.1"/>
    <property type="molecule type" value="Genomic_DNA"/>
</dbReference>
<dbReference type="SMART" id="SM00365">
    <property type="entry name" value="LRR_SD22"/>
    <property type="match status" value="2"/>
</dbReference>
<sequence length="496" mass="54817">MFVFFCKKLYLLQNFKKHIMKFRKLLFLLLGTTLYSYAQPADAVLYQLLLNANNTNTIALDNTGNAITIDNGDGIITAAEAQQVYALNLKHTYGNRIVRLDDLQIFTNLNVLDLYDNNISSIAPIHQLPIKELDLGFNRALELQVLDLTALTNLQKISAVAIGLNGITVNNLTNLTFIDVSYNFITNIDITSNPNLEQLFLNYNTVNAISYNSPNSLKILHAEKNNLSTSFFVNMTNLEDLVLSENQYSTLDVTSLNNLKKLTCDYNQITSLNLGALNQITNLSCANNQLTNLSLTNLVTLEDLRCSNNLLTTLDVLESPLLNTLICSYNSLTTLDLSNASLLSSLACNNNNLSSLYLKNNGPSLNGEGFSFNNNPNINYICEDASEINFINDFLIQYGYTGVTVTSNCTLGTTAVTTKPANYTLSPNPTDGILNLAYSDNTENIISISVFNTLGQEVLYTQSNFKKIDLSSLISGNYIVKITTKVGVLTSKIIKH</sequence>
<dbReference type="InterPro" id="IPR032675">
    <property type="entry name" value="LRR_dom_sf"/>
</dbReference>
<comment type="caution">
    <text evidence="6">The sequence shown here is derived from an EMBL/GenBank/DDBJ whole genome shotgun (WGS) entry which is preliminary data.</text>
</comment>
<organism evidence="6 7">
    <name type="scientific">Flavobacterium crassostreae</name>
    <dbReference type="NCBI Taxonomy" id="1763534"/>
    <lineage>
        <taxon>Bacteria</taxon>
        <taxon>Pseudomonadati</taxon>
        <taxon>Bacteroidota</taxon>
        <taxon>Flavobacteriia</taxon>
        <taxon>Flavobacteriales</taxon>
        <taxon>Flavobacteriaceae</taxon>
        <taxon>Flavobacterium</taxon>
    </lineage>
</organism>
<protein>
    <recommendedName>
        <fullName evidence="5">Secretion system C-terminal sorting domain-containing protein</fullName>
    </recommendedName>
</protein>
<proteinExistence type="predicted"/>
<dbReference type="Gene3D" id="3.80.10.10">
    <property type="entry name" value="Ribonuclease Inhibitor"/>
    <property type="match status" value="2"/>
</dbReference>
<dbReference type="Pfam" id="PF18962">
    <property type="entry name" value="Por_Secre_tail"/>
    <property type="match status" value="1"/>
</dbReference>
<dbReference type="InterPro" id="IPR026444">
    <property type="entry name" value="Secre_tail"/>
</dbReference>